<evidence type="ECO:0000313" key="1">
    <source>
        <dbReference type="EMBL" id="KDS39275.1"/>
    </source>
</evidence>
<organism evidence="1 2">
    <name type="scientific">Parabacteroides distasonis str. 3776 D15 i</name>
    <dbReference type="NCBI Taxonomy" id="1339342"/>
    <lineage>
        <taxon>Bacteria</taxon>
        <taxon>Pseudomonadati</taxon>
        <taxon>Bacteroidota</taxon>
        <taxon>Bacteroidia</taxon>
        <taxon>Bacteroidales</taxon>
        <taxon>Tannerellaceae</taxon>
        <taxon>Parabacteroides</taxon>
    </lineage>
</organism>
<proteinExistence type="predicted"/>
<dbReference type="EMBL" id="JNHK01000058">
    <property type="protein sequence ID" value="KDS39275.1"/>
    <property type="molecule type" value="Genomic_DNA"/>
</dbReference>
<name>A0AB34LB94_PARDI</name>
<accession>A0AB34LB94</accession>
<dbReference type="Proteomes" id="UP000027850">
    <property type="component" value="Unassembled WGS sequence"/>
</dbReference>
<reference evidence="1 2" key="1">
    <citation type="submission" date="2014-04" db="EMBL/GenBank/DDBJ databases">
        <authorList>
            <person name="Sears C."/>
            <person name="Carroll K."/>
            <person name="Sack B.R."/>
            <person name="Qadri F."/>
            <person name="Myers L.L."/>
            <person name="Chung G.-T."/>
            <person name="Escheverria P."/>
            <person name="Fraser C.M."/>
            <person name="Sadzewicz L."/>
            <person name="Shefchek K.A."/>
            <person name="Tallon L."/>
            <person name="Das S.P."/>
            <person name="Daugherty S."/>
            <person name="Mongodin E.F."/>
        </authorList>
    </citation>
    <scope>NUCLEOTIDE SEQUENCE [LARGE SCALE GENOMIC DNA]</scope>
    <source>
        <strain evidence="1 2">3776 D15 i</strain>
    </source>
</reference>
<protein>
    <submittedName>
        <fullName evidence="1">Uncharacterized protein</fullName>
    </submittedName>
</protein>
<dbReference type="AlphaFoldDB" id="A0AB34LB94"/>
<gene>
    <name evidence="1" type="ORF">M091_4582</name>
</gene>
<evidence type="ECO:0000313" key="2">
    <source>
        <dbReference type="Proteomes" id="UP000027850"/>
    </source>
</evidence>
<sequence>MRRNVGFIGSSSKLNTYTIEPDLDICSINLFLCSKLAILQVFELR</sequence>
<comment type="caution">
    <text evidence="1">The sequence shown here is derived from an EMBL/GenBank/DDBJ whole genome shotgun (WGS) entry which is preliminary data.</text>
</comment>